<evidence type="ECO:0000256" key="15">
    <source>
        <dbReference type="ARBA" id="ARBA00023170"/>
    </source>
</evidence>
<dbReference type="SUPFAM" id="SSF56112">
    <property type="entry name" value="Protein kinase-like (PK-like)"/>
    <property type="match status" value="2"/>
</dbReference>
<dbReference type="Pfam" id="PF12819">
    <property type="entry name" value="Malectin_like"/>
    <property type="match status" value="2"/>
</dbReference>
<evidence type="ECO:0000256" key="11">
    <source>
        <dbReference type="ARBA" id="ARBA00022777"/>
    </source>
</evidence>
<dbReference type="InterPro" id="IPR025875">
    <property type="entry name" value="Leu-rich_rpt_4"/>
</dbReference>
<dbReference type="InterPro" id="IPR011009">
    <property type="entry name" value="Kinase-like_dom_sf"/>
</dbReference>
<name>A0ABD1M989_9FABA</name>
<evidence type="ECO:0000256" key="4">
    <source>
        <dbReference type="ARBA" id="ARBA00022475"/>
    </source>
</evidence>
<dbReference type="SUPFAM" id="SSF52058">
    <property type="entry name" value="L domain-like"/>
    <property type="match status" value="1"/>
</dbReference>
<keyword evidence="11" id="KW-0418">Kinase</keyword>
<keyword evidence="14 18" id="KW-0472">Membrane</keyword>
<dbReference type="InterPro" id="IPR024788">
    <property type="entry name" value="Malectin-like_Carb-bd_dom"/>
</dbReference>
<keyword evidence="5" id="KW-0433">Leucine-rich repeat</keyword>
<evidence type="ECO:0000256" key="7">
    <source>
        <dbReference type="ARBA" id="ARBA00022692"/>
    </source>
</evidence>
<feature type="transmembrane region" description="Helical" evidence="18">
    <location>
        <begin position="135"/>
        <end position="160"/>
    </location>
</feature>
<accession>A0ABD1M989</accession>
<proteinExistence type="inferred from homology"/>
<keyword evidence="8" id="KW-0732">Signal</keyword>
<dbReference type="Pfam" id="PF12799">
    <property type="entry name" value="LRR_4"/>
    <property type="match status" value="1"/>
</dbReference>
<dbReference type="EMBL" id="JBGMDY010000006">
    <property type="protein sequence ID" value="KAL2332314.1"/>
    <property type="molecule type" value="Genomic_DNA"/>
</dbReference>
<dbReference type="PROSITE" id="PS50011">
    <property type="entry name" value="PROTEIN_KINASE_DOM"/>
    <property type="match status" value="2"/>
</dbReference>
<keyword evidence="21" id="KW-1185">Reference proteome</keyword>
<feature type="binding site" evidence="17">
    <location>
        <position position="902"/>
    </location>
    <ligand>
        <name>ATP</name>
        <dbReference type="ChEBI" id="CHEBI:30616"/>
    </ligand>
</feature>
<evidence type="ECO:0000256" key="17">
    <source>
        <dbReference type="PROSITE-ProRule" id="PRU10141"/>
    </source>
</evidence>
<sequence length="1033" mass="116713">MEQPEDQADQFYVYMHFTEIQVLAKNQTREFSITQNGKEWDLSSSGLSGKIDPSISKLTMLEKLDLSNNSLNGEIPDFLSKLQNLKILNLENNNLSGSIPPALKEGSLSIRVCQNPHIHDSGQCNQKNKKKNKNIVIPLAASVSGVLILLVVVAAILWTLKSRKLKALMVVEKDHNQISSQYTEQDDSLLEFNKQKYSYSAVLNITNNFNTIVGKGGFGTVYLGYIDDTPVAVKMLSPSSVHGYQQFQAEVKLLMTVHHRNLTSLVGYCNEGTNKGLIYEYMANGNLQEHLSGLEYLQNGCKPPIIHRDVKSTNILLNEYFQAKLSDFGLSKIMPTDCVSHVSTVIAGTPGYLDPDYCISNRLTEKSDIYSFGIVLLEIITSQPVITRREENIHIIEWVSSLIAKGDIRAIVDSRLEAFDSNSAWKVVKIAMACISPKPSERPLMKTIVAELVAALPTELAPTKHIDADITRDLAEIFQPLLTIQNNPNPSALSSNSSNTGFISIDCGAPADANYTQSYTGISYISDANFINTGVRKSIVSELRNEYQNQMWDVRSFPDGKRNCYKINITRGTKYLIRTTHLYGNYDGLDMPPQFDLLLGPNQWKTVAIQNSSREQVNQIIHVPSLDCVQICLVNTGYGTPFISSIELRPLKNNTYVTQFGSLEIYSIWDLGSNISRRYKDDVYDRFWSASSHYNAWRYLNVLDPSNSLDENDYKPPTVVMNTAVSPANVSAPLVISWTPKDENEQYYFYMHFTEIQVIAKNDTREFNIILNDVSWYENLSPRYRQVNTIYSRSAFSGKEIRFSLEMTKNSTLPPLINAMEIYREFIFQRISRKDRPFHFEPHHVGEFQYTQQDDSLRQPKKQIYSYSDVLKITNNFNTIIGKGGFGTVYLGYIDDTPVAVKMLSPTSVRGYQQFQAEVNTTNQNSLAGKTDFVLHWMQPQVRKHTSNYVFFDNFVNFHLNVFAINLIPGLEYLQNGCKPPIIHRDVKSSNILLNEHLQAKLSDFGLSKIIPTDGESHVSTVVAGTLGYLDPQ</sequence>
<dbReference type="PANTHER" id="PTHR45631">
    <property type="entry name" value="OS07G0107800 PROTEIN-RELATED"/>
    <property type="match status" value="1"/>
</dbReference>
<evidence type="ECO:0000259" key="19">
    <source>
        <dbReference type="PROSITE" id="PS50011"/>
    </source>
</evidence>
<comment type="similarity">
    <text evidence="2">In the N-terminal section; belongs to the leguminous lectin family.</text>
</comment>
<dbReference type="InterPro" id="IPR032675">
    <property type="entry name" value="LRR_dom_sf"/>
</dbReference>
<keyword evidence="7 18" id="KW-0812">Transmembrane</keyword>
<evidence type="ECO:0000256" key="16">
    <source>
        <dbReference type="ARBA" id="ARBA00023180"/>
    </source>
</evidence>
<comment type="similarity">
    <text evidence="3">In the C-terminal section; belongs to the protein kinase superfamily. Ser/Thr protein kinase family.</text>
</comment>
<dbReference type="PROSITE" id="PS00107">
    <property type="entry name" value="PROTEIN_KINASE_ATP"/>
    <property type="match status" value="2"/>
</dbReference>
<dbReference type="GO" id="GO:0005886">
    <property type="term" value="C:plasma membrane"/>
    <property type="evidence" value="ECO:0007669"/>
    <property type="project" value="UniProtKB-SubCell"/>
</dbReference>
<dbReference type="Gene3D" id="2.60.120.430">
    <property type="entry name" value="Galactose-binding lectin"/>
    <property type="match status" value="1"/>
</dbReference>
<evidence type="ECO:0000256" key="14">
    <source>
        <dbReference type="ARBA" id="ARBA00023136"/>
    </source>
</evidence>
<dbReference type="Gene3D" id="1.10.510.10">
    <property type="entry name" value="Transferase(Phosphotransferase) domain 1"/>
    <property type="match status" value="2"/>
</dbReference>
<reference evidence="20 21" key="1">
    <citation type="submission" date="2024-08" db="EMBL/GenBank/DDBJ databases">
        <title>Insights into the chromosomal genome structure of Flemingia macrophylla.</title>
        <authorList>
            <person name="Ding Y."/>
            <person name="Zhao Y."/>
            <person name="Bi W."/>
            <person name="Wu M."/>
            <person name="Zhao G."/>
            <person name="Gong Y."/>
            <person name="Li W."/>
            <person name="Zhang P."/>
        </authorList>
    </citation>
    <scope>NUCLEOTIDE SEQUENCE [LARGE SCALE GENOMIC DNA]</scope>
    <source>
        <strain evidence="20">DYQJB</strain>
        <tissue evidence="20">Leaf</tissue>
    </source>
</reference>
<keyword evidence="6" id="KW-0808">Transferase</keyword>
<comment type="caution">
    <text evidence="20">The sequence shown here is derived from an EMBL/GenBank/DDBJ whole genome shotgun (WGS) entry which is preliminary data.</text>
</comment>
<dbReference type="PRINTS" id="PR00019">
    <property type="entry name" value="LEURICHRPT"/>
</dbReference>
<dbReference type="Gene3D" id="3.30.200.20">
    <property type="entry name" value="Phosphorylase Kinase, domain 1"/>
    <property type="match status" value="2"/>
</dbReference>
<evidence type="ECO:0000256" key="2">
    <source>
        <dbReference type="ARBA" id="ARBA00008536"/>
    </source>
</evidence>
<dbReference type="FunFam" id="1.10.510.10:FF:000240">
    <property type="entry name" value="Lectin-domain containing receptor kinase A4.3"/>
    <property type="match status" value="1"/>
</dbReference>
<feature type="binding site" evidence="17">
    <location>
        <position position="234"/>
    </location>
    <ligand>
        <name>ATP</name>
        <dbReference type="ChEBI" id="CHEBI:30616"/>
    </ligand>
</feature>
<evidence type="ECO:0000256" key="13">
    <source>
        <dbReference type="ARBA" id="ARBA00022989"/>
    </source>
</evidence>
<evidence type="ECO:0000256" key="12">
    <source>
        <dbReference type="ARBA" id="ARBA00022840"/>
    </source>
</evidence>
<evidence type="ECO:0000256" key="1">
    <source>
        <dbReference type="ARBA" id="ARBA00004251"/>
    </source>
</evidence>
<dbReference type="InterPro" id="IPR000719">
    <property type="entry name" value="Prot_kinase_dom"/>
</dbReference>
<dbReference type="InterPro" id="IPR008271">
    <property type="entry name" value="Ser/Thr_kinase_AS"/>
</dbReference>
<evidence type="ECO:0000256" key="5">
    <source>
        <dbReference type="ARBA" id="ARBA00022614"/>
    </source>
</evidence>
<dbReference type="PANTHER" id="PTHR45631:SF202">
    <property type="entry name" value="SENESCENCE-INDUCED RECEPTOR-LIKE SERINE_THREONINE-PROTEIN KINASE"/>
    <property type="match status" value="1"/>
</dbReference>
<dbReference type="InterPro" id="IPR017441">
    <property type="entry name" value="Protein_kinase_ATP_BS"/>
</dbReference>
<keyword evidence="16" id="KW-0325">Glycoprotein</keyword>
<keyword evidence="10 17" id="KW-0547">Nucleotide-binding</keyword>
<dbReference type="Pfam" id="PF00069">
    <property type="entry name" value="Pkinase"/>
    <property type="match status" value="2"/>
</dbReference>
<feature type="domain" description="Protein kinase" evidence="19">
    <location>
        <begin position="207"/>
        <end position="456"/>
    </location>
</feature>
<keyword evidence="9" id="KW-0677">Repeat</keyword>
<organism evidence="20 21">
    <name type="scientific">Flemingia macrophylla</name>
    <dbReference type="NCBI Taxonomy" id="520843"/>
    <lineage>
        <taxon>Eukaryota</taxon>
        <taxon>Viridiplantae</taxon>
        <taxon>Streptophyta</taxon>
        <taxon>Embryophyta</taxon>
        <taxon>Tracheophyta</taxon>
        <taxon>Spermatophyta</taxon>
        <taxon>Magnoliopsida</taxon>
        <taxon>eudicotyledons</taxon>
        <taxon>Gunneridae</taxon>
        <taxon>Pentapetalae</taxon>
        <taxon>rosids</taxon>
        <taxon>fabids</taxon>
        <taxon>Fabales</taxon>
        <taxon>Fabaceae</taxon>
        <taxon>Papilionoideae</taxon>
        <taxon>50 kb inversion clade</taxon>
        <taxon>NPAAA clade</taxon>
        <taxon>indigoferoid/millettioid clade</taxon>
        <taxon>Phaseoleae</taxon>
        <taxon>Flemingia</taxon>
    </lineage>
</organism>
<evidence type="ECO:0000313" key="20">
    <source>
        <dbReference type="EMBL" id="KAL2332314.1"/>
    </source>
</evidence>
<keyword evidence="12 17" id="KW-0067">ATP-binding</keyword>
<evidence type="ECO:0000256" key="3">
    <source>
        <dbReference type="ARBA" id="ARBA00010217"/>
    </source>
</evidence>
<keyword evidence="15" id="KW-0675">Receptor</keyword>
<dbReference type="FunFam" id="3.80.10.10:FF:000129">
    <property type="entry name" value="Leucine-rich repeat receptor-like kinase"/>
    <property type="match status" value="1"/>
</dbReference>
<feature type="domain" description="Protein kinase" evidence="19">
    <location>
        <begin position="875"/>
        <end position="1033"/>
    </location>
</feature>
<dbReference type="GO" id="GO:0002229">
    <property type="term" value="P:defense response to oomycetes"/>
    <property type="evidence" value="ECO:0007669"/>
    <property type="project" value="UniProtKB-ARBA"/>
</dbReference>
<keyword evidence="13 18" id="KW-1133">Transmembrane helix</keyword>
<evidence type="ECO:0000256" key="10">
    <source>
        <dbReference type="ARBA" id="ARBA00022741"/>
    </source>
</evidence>
<dbReference type="SMART" id="SM00220">
    <property type="entry name" value="S_TKc"/>
    <property type="match status" value="1"/>
</dbReference>
<gene>
    <name evidence="20" type="ORF">Fmac_019895</name>
</gene>
<dbReference type="PROSITE" id="PS00108">
    <property type="entry name" value="PROTEIN_KINASE_ST"/>
    <property type="match status" value="2"/>
</dbReference>
<dbReference type="GO" id="GO:0005524">
    <property type="term" value="F:ATP binding"/>
    <property type="evidence" value="ECO:0007669"/>
    <property type="project" value="UniProtKB-UniRule"/>
</dbReference>
<protein>
    <recommendedName>
        <fullName evidence="19">Protein kinase domain-containing protein</fullName>
    </recommendedName>
</protein>
<evidence type="ECO:0000256" key="6">
    <source>
        <dbReference type="ARBA" id="ARBA00022679"/>
    </source>
</evidence>
<dbReference type="AlphaFoldDB" id="A0ABD1M989"/>
<evidence type="ECO:0000256" key="8">
    <source>
        <dbReference type="ARBA" id="ARBA00022729"/>
    </source>
</evidence>
<dbReference type="Gene3D" id="3.80.10.10">
    <property type="entry name" value="Ribonuclease Inhibitor"/>
    <property type="match status" value="1"/>
</dbReference>
<evidence type="ECO:0000256" key="9">
    <source>
        <dbReference type="ARBA" id="ARBA00022737"/>
    </source>
</evidence>
<evidence type="ECO:0000256" key="18">
    <source>
        <dbReference type="SAM" id="Phobius"/>
    </source>
</evidence>
<comment type="subcellular location">
    <subcellularLocation>
        <location evidence="1">Cell membrane</location>
        <topology evidence="1">Single-pass type I membrane protein</topology>
    </subcellularLocation>
</comment>
<dbReference type="GO" id="GO:0016301">
    <property type="term" value="F:kinase activity"/>
    <property type="evidence" value="ECO:0007669"/>
    <property type="project" value="UniProtKB-KW"/>
</dbReference>
<dbReference type="Proteomes" id="UP001603857">
    <property type="component" value="Unassembled WGS sequence"/>
</dbReference>
<keyword evidence="4" id="KW-1003">Cell membrane</keyword>
<evidence type="ECO:0000313" key="21">
    <source>
        <dbReference type="Proteomes" id="UP001603857"/>
    </source>
</evidence>